<dbReference type="InterPro" id="IPR001650">
    <property type="entry name" value="Helicase_C-like"/>
</dbReference>
<dbReference type="AlphaFoldDB" id="A0A7X2NRB9"/>
<reference evidence="4 5" key="1">
    <citation type="submission" date="2019-08" db="EMBL/GenBank/DDBJ databases">
        <title>In-depth cultivation of the pig gut microbiome towards novel bacterial diversity and tailored functional studies.</title>
        <authorList>
            <person name="Wylensek D."/>
            <person name="Hitch T.C.A."/>
            <person name="Clavel T."/>
        </authorList>
    </citation>
    <scope>NUCLEOTIDE SEQUENCE [LARGE SCALE GENOMIC DNA]</scope>
    <source>
        <strain evidence="4 5">Oil+RF-744-GAM-WT-6</strain>
    </source>
</reference>
<dbReference type="Pfam" id="PF00271">
    <property type="entry name" value="Helicase_C"/>
    <property type="match status" value="1"/>
</dbReference>
<evidence type="ECO:0000256" key="1">
    <source>
        <dbReference type="ARBA" id="ARBA00022801"/>
    </source>
</evidence>
<comment type="caution">
    <text evidence="4">The sequence shown here is derived from an EMBL/GenBank/DDBJ whole genome shotgun (WGS) entry which is preliminary data.</text>
</comment>
<feature type="domain" description="Helicase C-terminal" evidence="3">
    <location>
        <begin position="697"/>
        <end position="854"/>
    </location>
</feature>
<dbReference type="SUPFAM" id="SSF52540">
    <property type="entry name" value="P-loop containing nucleoside triphosphate hydrolases"/>
    <property type="match status" value="2"/>
</dbReference>
<dbReference type="InterPro" id="IPR027417">
    <property type="entry name" value="P-loop_NTPase"/>
</dbReference>
<keyword evidence="5" id="KW-1185">Reference proteome</keyword>
<dbReference type="InterPro" id="IPR049730">
    <property type="entry name" value="SNF2/RAD54-like_C"/>
</dbReference>
<dbReference type="GO" id="GO:0005524">
    <property type="term" value="F:ATP binding"/>
    <property type="evidence" value="ECO:0007669"/>
    <property type="project" value="InterPro"/>
</dbReference>
<name>A0A7X2NRB9_9FIRM</name>
<dbReference type="Pfam" id="PF12419">
    <property type="entry name" value="DUF3670"/>
    <property type="match status" value="1"/>
</dbReference>
<organism evidence="4 5">
    <name type="scientific">Stecheria intestinalis</name>
    <dbReference type="NCBI Taxonomy" id="2606630"/>
    <lineage>
        <taxon>Bacteria</taxon>
        <taxon>Bacillati</taxon>
        <taxon>Bacillota</taxon>
        <taxon>Erysipelotrichia</taxon>
        <taxon>Erysipelotrichales</taxon>
        <taxon>Erysipelotrichaceae</taxon>
        <taxon>Stecheria</taxon>
    </lineage>
</organism>
<proteinExistence type="predicted"/>
<dbReference type="InterPro" id="IPR000330">
    <property type="entry name" value="SNF2_N"/>
</dbReference>
<dbReference type="EMBL" id="VUMN01000004">
    <property type="protein sequence ID" value="MSS57901.1"/>
    <property type="molecule type" value="Genomic_DNA"/>
</dbReference>
<sequence>MKMEETESLRFVFTPEGFHPDASGYSEVNRKWFEEGGIPALYAFGAGRKPENLSASAAFLYQVSSSFFQCLTDSPQLELEREKAKVKISETRMDALLNSVPFTIGAENVTAAWIREIFKQLLKIYRKEIRSYDGTVQMYLAEKNQNLHVPERIFFHLVENKDEEGTYPFAFMATYASAGEDGKVHHYPLKYALTQYGNDRKKLIALLSCLNRASEVSPAVKSMMESGELFHPLRFTAEEAFAFLQQVEEIEKCGILCRIPDWWRKKLMNVSLQMVVGEKQPSLLGFDSIMETTPELTVDGMKLTKADIRKLLEQSDGLAMIKGRWVHVDHARLKELLKKMDQAGDTVTLMQALRMQMEQDDRDPDNGEIITNGKWLSGLLNQMRHPEKIKNIPVPKSVHAVLRPYQKTGYEWLNYMGSLGFGACLADDMGLGKTLQVLTYLERMRMTNPDAKVLLVVPASLIGNWVREAGKFTPDMEVNVLHGKPKKQMEQEIREPHFLNLTTYAMVNRLDGLEGRTWDCLILDEAQAIKNPLTRQTKAVKKIPSRMRLALTGTPIENDLGNLWSLFDFLDKGLLGSADSFKKFCSRMDAEDGLEYAKLKGMISPFLLRRMKTDKTIIHDLPDKIEMVDYASLSAKQTVLYRQITDHLAESMKGLSGMERRGLVLASLTKLKQVCNHPDEYLGDSGYSPEESGKFLMLRDLCETIRDKRERVLVFTQFREITDPLAEYLSEIFGAQGYVIHGGVPAKKRTEIVNAFQSDLYVPFIVCSLKAAGTGLNLTKANHVIHFDRWWNPAVENQATDRAFRIGQNKNVMVHKLVCRGTIEEKIDTLINSKKELAENVIGASEASWITEMSNEDLMNLLRLE</sequence>
<dbReference type="CDD" id="cd18793">
    <property type="entry name" value="SF2_C_SNF"/>
    <property type="match status" value="1"/>
</dbReference>
<gene>
    <name evidence="4" type="ORF">FYJ51_03165</name>
</gene>
<dbReference type="InterPro" id="IPR014001">
    <property type="entry name" value="Helicase_ATP-bd"/>
</dbReference>
<dbReference type="SMART" id="SM00490">
    <property type="entry name" value="HELICc"/>
    <property type="match status" value="1"/>
</dbReference>
<feature type="domain" description="Helicase ATP-binding" evidence="2">
    <location>
        <begin position="414"/>
        <end position="573"/>
    </location>
</feature>
<dbReference type="PANTHER" id="PTHR45629">
    <property type="entry name" value="SNF2/RAD54 FAMILY MEMBER"/>
    <property type="match status" value="1"/>
</dbReference>
<dbReference type="SMART" id="SM00487">
    <property type="entry name" value="DEXDc"/>
    <property type="match status" value="1"/>
</dbReference>
<evidence type="ECO:0000259" key="2">
    <source>
        <dbReference type="PROSITE" id="PS51192"/>
    </source>
</evidence>
<keyword evidence="4" id="KW-0547">Nucleotide-binding</keyword>
<dbReference type="GO" id="GO:0016787">
    <property type="term" value="F:hydrolase activity"/>
    <property type="evidence" value="ECO:0007669"/>
    <property type="project" value="UniProtKB-KW"/>
</dbReference>
<dbReference type="InterPro" id="IPR022138">
    <property type="entry name" value="DUF3670"/>
</dbReference>
<dbReference type="Gene3D" id="3.40.50.300">
    <property type="entry name" value="P-loop containing nucleotide triphosphate hydrolases"/>
    <property type="match status" value="1"/>
</dbReference>
<dbReference type="InterPro" id="IPR038718">
    <property type="entry name" value="SNF2-like_sf"/>
</dbReference>
<evidence type="ECO:0000313" key="5">
    <source>
        <dbReference type="Proteomes" id="UP000461880"/>
    </source>
</evidence>
<dbReference type="GO" id="GO:0015616">
    <property type="term" value="F:DNA translocase activity"/>
    <property type="evidence" value="ECO:0007669"/>
    <property type="project" value="TreeGrafter"/>
</dbReference>
<dbReference type="Gene3D" id="3.40.50.10810">
    <property type="entry name" value="Tandem AAA-ATPase domain"/>
    <property type="match status" value="1"/>
</dbReference>
<keyword evidence="4" id="KW-0347">Helicase</keyword>
<dbReference type="PROSITE" id="PS51192">
    <property type="entry name" value="HELICASE_ATP_BIND_1"/>
    <property type="match status" value="1"/>
</dbReference>
<accession>A0A7X2NRB9</accession>
<keyword evidence="1" id="KW-0378">Hydrolase</keyword>
<evidence type="ECO:0000259" key="3">
    <source>
        <dbReference type="PROSITE" id="PS51194"/>
    </source>
</evidence>
<keyword evidence="4" id="KW-0067">ATP-binding</keyword>
<dbReference type="Pfam" id="PF00176">
    <property type="entry name" value="SNF2-rel_dom"/>
    <property type="match status" value="1"/>
</dbReference>
<dbReference type="GO" id="GO:0004386">
    <property type="term" value="F:helicase activity"/>
    <property type="evidence" value="ECO:0007669"/>
    <property type="project" value="UniProtKB-KW"/>
</dbReference>
<protein>
    <submittedName>
        <fullName evidence="4">DEAD/DEAH box helicase</fullName>
    </submittedName>
</protein>
<dbReference type="PROSITE" id="PS51194">
    <property type="entry name" value="HELICASE_CTER"/>
    <property type="match status" value="1"/>
</dbReference>
<dbReference type="InterPro" id="IPR050496">
    <property type="entry name" value="SNF2_RAD54_helicase_repair"/>
</dbReference>
<dbReference type="PANTHER" id="PTHR45629:SF7">
    <property type="entry name" value="DNA EXCISION REPAIR PROTEIN ERCC-6-RELATED"/>
    <property type="match status" value="1"/>
</dbReference>
<evidence type="ECO:0000313" key="4">
    <source>
        <dbReference type="EMBL" id="MSS57901.1"/>
    </source>
</evidence>
<dbReference type="Proteomes" id="UP000461880">
    <property type="component" value="Unassembled WGS sequence"/>
</dbReference>